<dbReference type="GO" id="GO:0005737">
    <property type="term" value="C:cytoplasm"/>
    <property type="evidence" value="ECO:0007669"/>
    <property type="project" value="UniProtKB-SubCell"/>
</dbReference>
<keyword evidence="11" id="KW-1185">Reference proteome</keyword>
<dbReference type="InterPro" id="IPR006515">
    <property type="entry name" value="PABP_1234"/>
</dbReference>
<evidence type="ECO:0000256" key="3">
    <source>
        <dbReference type="ARBA" id="ARBA00022490"/>
    </source>
</evidence>
<sequence>MHPKVTETTLYAKFSQVGSLLGARICRDVGSKDSLGYGYVNFTDPRDAERALETMNYDMLEGRPIRIMWSQRDPSLRKSGKGNVFIKNLDKSIEQKELYDTFIYFGKILSCKIATDDHGSSKGYGFVHFETEEAAKSAIENVNNMMIRDRIVYVGNFVPASERKPKGSRQKFNNCYVKNFGPDMDDEKLHSLFSEFGEIKSAVVMKDEHGKSKGFGFVCYHNPDHAETAVRAMHNKELDGRQLYVSRAQRKEERQEELKQRAEKQRQERQSKYDKGVNLYVKNLDDAIDDEQLRTAFLQFGPITSAKVMVDSNRRSRGFGFVCFQMPDGATRAVSEMNAAVLGSKPLYVAIAQKKEDRRMKLLAQHHQRIYNRGNINTLISSATAHPNASFFSTAAFAQHGRFYPQVLSQPKWSRQTAALQAPALSTAHHTLGAAVAARTNPPLAGHFPIPPPQAGAPPTGLPPTPLNPAVAYPAAPAAVGGMGIGQAFRQQPPGPNAASAAQNPAAMSAAAAAAAAASAIASRGILPTGASVTGPGAIMNSNLVDVAMVAAQRQQQQAAVAAVNAAHQRAVVGLGVQQTGPRGPPAVSQTGLTLQQHQVMLNSARPTMAAVAAAQGVGAIRVS</sequence>
<dbReference type="Pfam" id="PF00076">
    <property type="entry name" value="RRM_1"/>
    <property type="match status" value="4"/>
</dbReference>
<keyword evidence="6" id="KW-0539">Nucleus</keyword>
<evidence type="ECO:0000256" key="7">
    <source>
        <dbReference type="PROSITE-ProRule" id="PRU00176"/>
    </source>
</evidence>
<dbReference type="InterPro" id="IPR000504">
    <property type="entry name" value="RRM_dom"/>
</dbReference>
<dbReference type="PANTHER" id="PTHR24012">
    <property type="entry name" value="RNA BINDING PROTEIN"/>
    <property type="match status" value="1"/>
</dbReference>
<protein>
    <recommendedName>
        <fullName evidence="9">RRM domain-containing protein</fullName>
    </recommendedName>
</protein>
<dbReference type="InterPro" id="IPR012677">
    <property type="entry name" value="Nucleotide-bd_a/b_plait_sf"/>
</dbReference>
<dbReference type="InterPro" id="IPR003954">
    <property type="entry name" value="RRM_euk-type"/>
</dbReference>
<dbReference type="CDD" id="cd12380">
    <property type="entry name" value="RRM3_I_PABPs"/>
    <property type="match status" value="1"/>
</dbReference>
<name>A0A3S5CDF3_9PLAT</name>
<gene>
    <name evidence="10" type="ORF">PXEA_LOCUS5359</name>
</gene>
<evidence type="ECO:0000256" key="4">
    <source>
        <dbReference type="ARBA" id="ARBA00022737"/>
    </source>
</evidence>
<evidence type="ECO:0000256" key="8">
    <source>
        <dbReference type="SAM" id="MobiDB-lite"/>
    </source>
</evidence>
<evidence type="ECO:0000256" key="5">
    <source>
        <dbReference type="ARBA" id="ARBA00022884"/>
    </source>
</evidence>
<accession>A0A3S5CDF3</accession>
<dbReference type="Gene3D" id="3.30.70.330">
    <property type="match status" value="4"/>
</dbReference>
<feature type="domain" description="RRM" evidence="9">
    <location>
        <begin position="173"/>
        <end position="250"/>
    </location>
</feature>
<evidence type="ECO:0000313" key="11">
    <source>
        <dbReference type="Proteomes" id="UP000784294"/>
    </source>
</evidence>
<evidence type="ECO:0000256" key="6">
    <source>
        <dbReference type="ARBA" id="ARBA00023242"/>
    </source>
</evidence>
<evidence type="ECO:0000313" key="10">
    <source>
        <dbReference type="EMBL" id="VEL11919.1"/>
    </source>
</evidence>
<comment type="subcellular location">
    <subcellularLocation>
        <location evidence="2">Cytoplasm</location>
    </subcellularLocation>
    <subcellularLocation>
        <location evidence="1">Nucleus</location>
    </subcellularLocation>
</comment>
<feature type="domain" description="RRM" evidence="9">
    <location>
        <begin position="277"/>
        <end position="354"/>
    </location>
</feature>
<dbReference type="AlphaFoldDB" id="A0A3S5CDF3"/>
<dbReference type="InterPro" id="IPR035979">
    <property type="entry name" value="RBD_domain_sf"/>
</dbReference>
<dbReference type="GO" id="GO:0003723">
    <property type="term" value="F:RNA binding"/>
    <property type="evidence" value="ECO:0007669"/>
    <property type="project" value="UniProtKB-UniRule"/>
</dbReference>
<dbReference type="OrthoDB" id="19742at2759"/>
<dbReference type="SMART" id="SM00361">
    <property type="entry name" value="RRM_1"/>
    <property type="match status" value="2"/>
</dbReference>
<feature type="compositionally biased region" description="Basic and acidic residues" evidence="8">
    <location>
        <begin position="249"/>
        <end position="272"/>
    </location>
</feature>
<evidence type="ECO:0000259" key="9">
    <source>
        <dbReference type="PROSITE" id="PS50102"/>
    </source>
</evidence>
<dbReference type="InterPro" id="IPR045305">
    <property type="entry name" value="RRM2_I_PABPs"/>
</dbReference>
<dbReference type="FunFam" id="3.30.70.330:FF:000651">
    <property type="entry name" value="Poly(A) binding protein cytoplasmic 1 like"/>
    <property type="match status" value="2"/>
</dbReference>
<dbReference type="CDD" id="cd12379">
    <property type="entry name" value="RRM2_I_PABPs"/>
    <property type="match status" value="1"/>
</dbReference>
<feature type="domain" description="RRM" evidence="9">
    <location>
        <begin position="1"/>
        <end position="72"/>
    </location>
</feature>
<dbReference type="PROSITE" id="PS50102">
    <property type="entry name" value="RRM"/>
    <property type="match status" value="4"/>
</dbReference>
<dbReference type="SUPFAM" id="SSF54928">
    <property type="entry name" value="RNA-binding domain, RBD"/>
    <property type="match status" value="3"/>
</dbReference>
<keyword evidence="3" id="KW-0963">Cytoplasm</keyword>
<comment type="caution">
    <text evidence="10">The sequence shown here is derived from an EMBL/GenBank/DDBJ whole genome shotgun (WGS) entry which is preliminary data.</text>
</comment>
<dbReference type="CDD" id="cd12381">
    <property type="entry name" value="RRM4_I_PABPs"/>
    <property type="match status" value="1"/>
</dbReference>
<feature type="domain" description="RRM" evidence="9">
    <location>
        <begin position="82"/>
        <end position="159"/>
    </location>
</feature>
<dbReference type="EMBL" id="CAAALY010013254">
    <property type="protein sequence ID" value="VEL11919.1"/>
    <property type="molecule type" value="Genomic_DNA"/>
</dbReference>
<reference evidence="10" key="1">
    <citation type="submission" date="2018-11" db="EMBL/GenBank/DDBJ databases">
        <authorList>
            <consortium name="Pathogen Informatics"/>
        </authorList>
    </citation>
    <scope>NUCLEOTIDE SEQUENCE</scope>
</reference>
<dbReference type="Proteomes" id="UP000784294">
    <property type="component" value="Unassembled WGS sequence"/>
</dbReference>
<dbReference type="FunFam" id="3.30.70.330:FF:000003">
    <property type="entry name" value="Polyadenylate-binding protein"/>
    <property type="match status" value="1"/>
</dbReference>
<keyword evidence="4" id="KW-0677">Repeat</keyword>
<keyword evidence="5 7" id="KW-0694">RNA-binding</keyword>
<dbReference type="GO" id="GO:0005634">
    <property type="term" value="C:nucleus"/>
    <property type="evidence" value="ECO:0007669"/>
    <property type="project" value="UniProtKB-SubCell"/>
</dbReference>
<proteinExistence type="predicted"/>
<evidence type="ECO:0000256" key="1">
    <source>
        <dbReference type="ARBA" id="ARBA00004123"/>
    </source>
</evidence>
<organism evidence="10 11">
    <name type="scientific">Protopolystoma xenopodis</name>
    <dbReference type="NCBI Taxonomy" id="117903"/>
    <lineage>
        <taxon>Eukaryota</taxon>
        <taxon>Metazoa</taxon>
        <taxon>Spiralia</taxon>
        <taxon>Lophotrochozoa</taxon>
        <taxon>Platyhelminthes</taxon>
        <taxon>Monogenea</taxon>
        <taxon>Polyopisthocotylea</taxon>
        <taxon>Polystomatidea</taxon>
        <taxon>Polystomatidae</taxon>
        <taxon>Protopolystoma</taxon>
    </lineage>
</organism>
<feature type="region of interest" description="Disordered" evidence="8">
    <location>
        <begin position="248"/>
        <end position="272"/>
    </location>
</feature>
<evidence type="ECO:0000256" key="2">
    <source>
        <dbReference type="ARBA" id="ARBA00004496"/>
    </source>
</evidence>
<dbReference type="NCBIfam" id="TIGR01628">
    <property type="entry name" value="PABP-1234"/>
    <property type="match status" value="1"/>
</dbReference>
<dbReference type="SMART" id="SM00360">
    <property type="entry name" value="RRM"/>
    <property type="match status" value="4"/>
</dbReference>